<dbReference type="Proteomes" id="UP001516023">
    <property type="component" value="Unassembled WGS sequence"/>
</dbReference>
<evidence type="ECO:0000256" key="1">
    <source>
        <dbReference type="ARBA" id="ARBA00022603"/>
    </source>
</evidence>
<dbReference type="GO" id="GO:0008168">
    <property type="term" value="F:methyltransferase activity"/>
    <property type="evidence" value="ECO:0007669"/>
    <property type="project" value="UniProtKB-KW"/>
</dbReference>
<dbReference type="PRINTS" id="PR02008">
    <property type="entry name" value="RCMTFAMILY"/>
</dbReference>
<dbReference type="AlphaFoldDB" id="A0ABD3QC38"/>
<organism evidence="7 8">
    <name type="scientific">Cyclotella cryptica</name>
    <dbReference type="NCBI Taxonomy" id="29204"/>
    <lineage>
        <taxon>Eukaryota</taxon>
        <taxon>Sar</taxon>
        <taxon>Stramenopiles</taxon>
        <taxon>Ochrophyta</taxon>
        <taxon>Bacillariophyta</taxon>
        <taxon>Coscinodiscophyceae</taxon>
        <taxon>Thalassiosirophycidae</taxon>
        <taxon>Stephanodiscales</taxon>
        <taxon>Stephanodiscaceae</taxon>
        <taxon>Cyclotella</taxon>
    </lineage>
</organism>
<evidence type="ECO:0000256" key="4">
    <source>
        <dbReference type="ARBA" id="ARBA00022884"/>
    </source>
</evidence>
<dbReference type="EMBL" id="JABMIG020000052">
    <property type="protein sequence ID" value="KAL3797725.1"/>
    <property type="molecule type" value="Genomic_DNA"/>
</dbReference>
<keyword evidence="3 5" id="KW-0949">S-adenosyl-L-methionine</keyword>
<dbReference type="PROSITE" id="PS51686">
    <property type="entry name" value="SAM_MT_RSMB_NOP"/>
    <property type="match status" value="1"/>
</dbReference>
<proteinExistence type="inferred from homology"/>
<keyword evidence="2 5" id="KW-0808">Transferase</keyword>
<name>A0ABD3QC38_9STRA</name>
<dbReference type="SUPFAM" id="SSF53335">
    <property type="entry name" value="S-adenosyl-L-methionine-dependent methyltransferases"/>
    <property type="match status" value="1"/>
</dbReference>
<dbReference type="InterPro" id="IPR029063">
    <property type="entry name" value="SAM-dependent_MTases_sf"/>
</dbReference>
<feature type="binding site" evidence="5">
    <location>
        <position position="528"/>
    </location>
    <ligand>
        <name>S-adenosyl-L-methionine</name>
        <dbReference type="ChEBI" id="CHEBI:59789"/>
    </ligand>
</feature>
<keyword evidence="4 5" id="KW-0694">RNA-binding</keyword>
<keyword evidence="1 5" id="KW-0489">Methyltransferase</keyword>
<dbReference type="PANTHER" id="PTHR22807">
    <property type="entry name" value="NOP2 YEAST -RELATED NOL1/NOP2/FMU SUN DOMAIN-CONTAINING"/>
    <property type="match status" value="1"/>
</dbReference>
<sequence length="681" mass="75555">MSTTFEQLPHDMTQFNGKESSDSFMIRRQHATNDHCTLFSFKAIILLTAVSLSCSKKASSVHTSFSTFVAPITPRSILSAKTLVKLCLNNEEATEWDDEVRSEVAHALVPVLFPQASSRRHSITAETALKKLLRAKYQRLSSSKGYLEKDKIESKTMDGSGFGSATLLLGTSVMRLRHWYVVATTRHHVSPRDKTPPIPCPFDASILSLLTGGSFDVSNVIPNESEITCSIVNHNNHSDNELLSFVSAMINEHCNYLSMNASLPLPLEGKFRQNPVLKLSLLFSMPVFLTEALLKRYGYSTTKDIFVNSNAPGPVTIRKNSIRFPGSDEKLGQWLLDEDGVHVLPLTNSIENLPFQQREIQEKLAIYASADGSNQFVIGSGPNMGTIIAPRGCLQILESDADATKKTAKKLMKSIWSMKGWQLGYFEVQDAGSQVIVHSLEAEPGDSILDYCAGNGGKTFGIASVLMERGYSAINDDNHAIISEIVAHDVADQRLRQIKGSMSRVGFVEQRDQRLASKISSFYTEQRDHGKNCRCNIRISTSSELESSSSSRKFDIVLVDAPCSSTGVLRRRPSQRWSLTEKEAFETLPELQLNILKEAAKFVKSGGKLVYSTCSLLKQENEDIVSAFEHSDVFQGSFVRWNFNSLESTVKDNSNTTEHHTLTIIPTAVNDGFFIARFKAL</sequence>
<reference evidence="7 8" key="1">
    <citation type="journal article" date="2020" name="G3 (Bethesda)">
        <title>Improved Reference Genome for Cyclotella cryptica CCMP332, a Model for Cell Wall Morphogenesis, Salinity Adaptation, and Lipid Production in Diatoms (Bacillariophyta).</title>
        <authorList>
            <person name="Roberts W.R."/>
            <person name="Downey K.M."/>
            <person name="Ruck E.C."/>
            <person name="Traller J.C."/>
            <person name="Alverson A.J."/>
        </authorList>
    </citation>
    <scope>NUCLEOTIDE SEQUENCE [LARGE SCALE GENOMIC DNA]</scope>
    <source>
        <strain evidence="7 8">CCMP332</strain>
    </source>
</reference>
<comment type="similarity">
    <text evidence="5">Belongs to the class I-like SAM-binding methyltransferase superfamily. RsmB/NOP family.</text>
</comment>
<gene>
    <name evidence="7" type="ORF">HJC23_000270</name>
</gene>
<evidence type="ECO:0000256" key="5">
    <source>
        <dbReference type="PROSITE-ProRule" id="PRU01023"/>
    </source>
</evidence>
<protein>
    <recommendedName>
        <fullName evidence="6">SAM-dependent MTase RsmB/NOP-type domain-containing protein</fullName>
    </recommendedName>
</protein>
<comment type="caution">
    <text evidence="5">Lacks conserved residue(s) required for the propagation of feature annotation.</text>
</comment>
<keyword evidence="8" id="KW-1185">Reference proteome</keyword>
<dbReference type="Gene3D" id="3.40.50.150">
    <property type="entry name" value="Vaccinia Virus protein VP39"/>
    <property type="match status" value="1"/>
</dbReference>
<feature type="domain" description="SAM-dependent MTase RsmB/NOP-type" evidence="6">
    <location>
        <begin position="336"/>
        <end position="681"/>
    </location>
</feature>
<accession>A0ABD3QC38</accession>
<evidence type="ECO:0000313" key="7">
    <source>
        <dbReference type="EMBL" id="KAL3797725.1"/>
    </source>
</evidence>
<evidence type="ECO:0000256" key="3">
    <source>
        <dbReference type="ARBA" id="ARBA00022691"/>
    </source>
</evidence>
<dbReference type="GO" id="GO:0032259">
    <property type="term" value="P:methylation"/>
    <property type="evidence" value="ECO:0007669"/>
    <property type="project" value="UniProtKB-KW"/>
</dbReference>
<dbReference type="InterPro" id="IPR049560">
    <property type="entry name" value="MeTrfase_RsmB-F_NOP2_cat"/>
</dbReference>
<dbReference type="Pfam" id="PF01189">
    <property type="entry name" value="Methyltr_RsmB-F"/>
    <property type="match status" value="1"/>
</dbReference>
<comment type="caution">
    <text evidence="7">The sequence shown here is derived from an EMBL/GenBank/DDBJ whole genome shotgun (WGS) entry which is preliminary data.</text>
</comment>
<dbReference type="InterPro" id="IPR001678">
    <property type="entry name" value="MeTrfase_RsmB-F_NOP2_dom"/>
</dbReference>
<dbReference type="PANTHER" id="PTHR22807:SF30">
    <property type="entry name" value="28S RRNA (CYTOSINE(4447)-C(5))-METHYLTRANSFERASE-RELATED"/>
    <property type="match status" value="1"/>
</dbReference>
<feature type="binding site" evidence="5">
    <location>
        <position position="489"/>
    </location>
    <ligand>
        <name>S-adenosyl-L-methionine</name>
        <dbReference type="ChEBI" id="CHEBI:59789"/>
    </ligand>
</feature>
<dbReference type="GO" id="GO:0003723">
    <property type="term" value="F:RNA binding"/>
    <property type="evidence" value="ECO:0007669"/>
    <property type="project" value="UniProtKB-UniRule"/>
</dbReference>
<feature type="binding site" evidence="5">
    <location>
        <position position="560"/>
    </location>
    <ligand>
        <name>S-adenosyl-L-methionine</name>
        <dbReference type="ChEBI" id="CHEBI:59789"/>
    </ligand>
</feature>
<feature type="active site" description="Nucleophile" evidence="5">
    <location>
        <position position="614"/>
    </location>
</feature>
<evidence type="ECO:0000256" key="2">
    <source>
        <dbReference type="ARBA" id="ARBA00022679"/>
    </source>
</evidence>
<dbReference type="InterPro" id="IPR023267">
    <property type="entry name" value="RCMT"/>
</dbReference>
<evidence type="ECO:0000313" key="8">
    <source>
        <dbReference type="Proteomes" id="UP001516023"/>
    </source>
</evidence>
<evidence type="ECO:0000259" key="6">
    <source>
        <dbReference type="PROSITE" id="PS51686"/>
    </source>
</evidence>